<evidence type="ECO:0000256" key="1">
    <source>
        <dbReference type="ARBA" id="ARBA00022603"/>
    </source>
</evidence>
<name>A0ABD6WV00_HAEIF</name>
<dbReference type="Gene3D" id="3.40.1280.10">
    <property type="match status" value="1"/>
</dbReference>
<evidence type="ECO:0000313" key="4">
    <source>
        <dbReference type="EMBL" id="PRM18580.1"/>
    </source>
</evidence>
<dbReference type="Pfam" id="PF00588">
    <property type="entry name" value="SpoU_methylase"/>
    <property type="match status" value="1"/>
</dbReference>
<dbReference type="SUPFAM" id="SSF75217">
    <property type="entry name" value="alpha/beta knot"/>
    <property type="match status" value="1"/>
</dbReference>
<dbReference type="PANTHER" id="PTHR46429">
    <property type="entry name" value="23S RRNA (GUANOSINE-2'-O-)-METHYLTRANSFERASE RLMB"/>
    <property type="match status" value="1"/>
</dbReference>
<evidence type="ECO:0000256" key="2">
    <source>
        <dbReference type="ARBA" id="ARBA00022679"/>
    </source>
</evidence>
<protein>
    <submittedName>
        <fullName evidence="4">Methyltransferase</fullName>
    </submittedName>
</protein>
<dbReference type="CDD" id="cd18095">
    <property type="entry name" value="SpoU-like_rRNA-MTase"/>
    <property type="match status" value="1"/>
</dbReference>
<feature type="domain" description="tRNA/rRNA methyltransferase SpoU type" evidence="3">
    <location>
        <begin position="43"/>
        <end position="179"/>
    </location>
</feature>
<dbReference type="InterPro" id="IPR001537">
    <property type="entry name" value="SpoU_MeTrfase"/>
</dbReference>
<dbReference type="EMBL" id="MZLD01000047">
    <property type="protein sequence ID" value="PRM18580.1"/>
    <property type="molecule type" value="Genomic_DNA"/>
</dbReference>
<dbReference type="InterPro" id="IPR029028">
    <property type="entry name" value="Alpha/beta_knot_MTases"/>
</dbReference>
<keyword evidence="2" id="KW-0808">Transferase</keyword>
<evidence type="ECO:0000259" key="3">
    <source>
        <dbReference type="Pfam" id="PF00588"/>
    </source>
</evidence>
<gene>
    <name evidence="4" type="ORF">BVZ99_01093</name>
</gene>
<keyword evidence="1 4" id="KW-0489">Methyltransferase</keyword>
<reference evidence="4 5" key="1">
    <citation type="submission" date="2017-02" db="EMBL/GenBank/DDBJ databases">
        <title>Haemophilus influenzae in COPD genome sequencing project.</title>
        <authorList>
            <person name="Murphy T.F."/>
            <person name="Kong Y."/>
            <person name="Nadendla S."/>
            <person name="Tettelin H."/>
            <person name="Pettigrew M."/>
        </authorList>
    </citation>
    <scope>NUCLEOTIDE SEQUENCE [LARGE SCALE GENOMIC DNA]</scope>
    <source>
        <strain evidence="4 5">13P36H1</strain>
    </source>
</reference>
<sequence length="185" mass="20413">MYSEELARVSGTEHHGGICLLVKKPRAFTLQGYLDIPRNEDCLVLLDNVNNAQNIGGVLRTCAYFGVKNIVADNVENLYSAASMRVAEGGAEYIRVLETDYIDSALMQLRKSGYQVIHVSHNKQGDPLDKVRLKNKVVFVLSESSTESLATPEDTQVRLTLASPIKSGLNIAVNAGVLLAKWYFR</sequence>
<dbReference type="GO" id="GO:0008168">
    <property type="term" value="F:methyltransferase activity"/>
    <property type="evidence" value="ECO:0007669"/>
    <property type="project" value="UniProtKB-KW"/>
</dbReference>
<dbReference type="AlphaFoldDB" id="A0ABD6WV00"/>
<dbReference type="InterPro" id="IPR029026">
    <property type="entry name" value="tRNA_m1G_MTases_N"/>
</dbReference>
<proteinExistence type="predicted"/>
<dbReference type="InterPro" id="IPR004441">
    <property type="entry name" value="rRNA_MeTrfase_TrmH"/>
</dbReference>
<comment type="caution">
    <text evidence="4">The sequence shown here is derived from an EMBL/GenBank/DDBJ whole genome shotgun (WGS) entry which is preliminary data.</text>
</comment>
<dbReference type="PANTHER" id="PTHR46429:SF2">
    <property type="entry name" value="TRNA_RRNA METHYLTRANSFERASE"/>
    <property type="match status" value="1"/>
</dbReference>
<organism evidence="4 5">
    <name type="scientific">Haemophilus influenzae</name>
    <dbReference type="NCBI Taxonomy" id="727"/>
    <lineage>
        <taxon>Bacteria</taxon>
        <taxon>Pseudomonadati</taxon>
        <taxon>Pseudomonadota</taxon>
        <taxon>Gammaproteobacteria</taxon>
        <taxon>Pasteurellales</taxon>
        <taxon>Pasteurellaceae</taxon>
        <taxon>Haemophilus</taxon>
    </lineage>
</organism>
<dbReference type="Proteomes" id="UP000238866">
    <property type="component" value="Unassembled WGS sequence"/>
</dbReference>
<dbReference type="GO" id="GO:0032259">
    <property type="term" value="P:methylation"/>
    <property type="evidence" value="ECO:0007669"/>
    <property type="project" value="UniProtKB-KW"/>
</dbReference>
<accession>A0ABD6WV00</accession>
<evidence type="ECO:0000313" key="5">
    <source>
        <dbReference type="Proteomes" id="UP000238866"/>
    </source>
</evidence>